<keyword evidence="5" id="KW-1185">Reference proteome</keyword>
<reference evidence="4 5" key="1">
    <citation type="submission" date="2016-07" db="EMBL/GenBank/DDBJ databases">
        <title>Pervasive Adenine N6-methylation of Active Genes in Fungi.</title>
        <authorList>
            <consortium name="DOE Joint Genome Institute"/>
            <person name="Mondo S.J."/>
            <person name="Dannebaum R.O."/>
            <person name="Kuo R.C."/>
            <person name="Labutti K."/>
            <person name="Haridas S."/>
            <person name="Kuo A."/>
            <person name="Salamov A."/>
            <person name="Ahrendt S.R."/>
            <person name="Lipzen A."/>
            <person name="Sullivan W."/>
            <person name="Andreopoulos W.B."/>
            <person name="Clum A."/>
            <person name="Lindquist E."/>
            <person name="Daum C."/>
            <person name="Ramamoorthy G.K."/>
            <person name="Gryganskyi A."/>
            <person name="Culley D."/>
            <person name="Magnuson J.K."/>
            <person name="James T.Y."/>
            <person name="O'Malley M.A."/>
            <person name="Stajich J.E."/>
            <person name="Spatafora J.W."/>
            <person name="Visel A."/>
            <person name="Grigoriev I.V."/>
        </authorList>
    </citation>
    <scope>NUCLEOTIDE SEQUENCE [LARGE SCALE GENOMIC DNA]</scope>
    <source>
        <strain evidence="4 5">JEL800</strain>
    </source>
</reference>
<name>A0A1Y2CJ36_9FUNG</name>
<keyword evidence="2" id="KW-0378">Hydrolase</keyword>
<dbReference type="InterPro" id="IPR004843">
    <property type="entry name" value="Calcineurin-like_PHP"/>
</dbReference>
<dbReference type="InterPro" id="IPR051558">
    <property type="entry name" value="Metallophosphoesterase_PAP"/>
</dbReference>
<organism evidence="4 5">
    <name type="scientific">Rhizoclosmatium globosum</name>
    <dbReference type="NCBI Taxonomy" id="329046"/>
    <lineage>
        <taxon>Eukaryota</taxon>
        <taxon>Fungi</taxon>
        <taxon>Fungi incertae sedis</taxon>
        <taxon>Chytridiomycota</taxon>
        <taxon>Chytridiomycota incertae sedis</taxon>
        <taxon>Chytridiomycetes</taxon>
        <taxon>Chytridiales</taxon>
        <taxon>Chytriomycetaceae</taxon>
        <taxon>Rhizoclosmatium</taxon>
    </lineage>
</organism>
<evidence type="ECO:0000313" key="5">
    <source>
        <dbReference type="Proteomes" id="UP000193642"/>
    </source>
</evidence>
<dbReference type="Pfam" id="PF00149">
    <property type="entry name" value="Metallophos"/>
    <property type="match status" value="1"/>
</dbReference>
<evidence type="ECO:0000256" key="1">
    <source>
        <dbReference type="ARBA" id="ARBA00022729"/>
    </source>
</evidence>
<dbReference type="SUPFAM" id="SSF56300">
    <property type="entry name" value="Metallo-dependent phosphatases"/>
    <property type="match status" value="1"/>
</dbReference>
<feature type="domain" description="Calcineurin-like phosphoesterase" evidence="3">
    <location>
        <begin position="9"/>
        <end position="199"/>
    </location>
</feature>
<dbReference type="Gene3D" id="3.60.21.10">
    <property type="match status" value="1"/>
</dbReference>
<evidence type="ECO:0000259" key="3">
    <source>
        <dbReference type="Pfam" id="PF00149"/>
    </source>
</evidence>
<protein>
    <submittedName>
        <fullName evidence="4">Metallo-dependent phosphatase</fullName>
    </submittedName>
</protein>
<comment type="caution">
    <text evidence="4">The sequence shown here is derived from an EMBL/GenBank/DDBJ whole genome shotgun (WGS) entry which is preliminary data.</text>
</comment>
<dbReference type="InterPro" id="IPR029052">
    <property type="entry name" value="Metallo-depent_PP-like"/>
</dbReference>
<proteinExistence type="predicted"/>
<dbReference type="STRING" id="329046.A0A1Y2CJ36"/>
<evidence type="ECO:0000256" key="2">
    <source>
        <dbReference type="ARBA" id="ARBA00022801"/>
    </source>
</evidence>
<keyword evidence="1" id="KW-0732">Signal</keyword>
<dbReference type="Proteomes" id="UP000193642">
    <property type="component" value="Unassembled WGS sequence"/>
</dbReference>
<dbReference type="PANTHER" id="PTHR10161">
    <property type="entry name" value="TARTRATE-RESISTANT ACID PHOSPHATASE TYPE 5"/>
    <property type="match status" value="1"/>
</dbReference>
<accession>A0A1Y2CJ36</accession>
<gene>
    <name evidence="4" type="ORF">BCR33DRAFT_764689</name>
</gene>
<dbReference type="EMBL" id="MCGO01000015">
    <property type="protein sequence ID" value="ORY47058.1"/>
    <property type="molecule type" value="Genomic_DNA"/>
</dbReference>
<dbReference type="GO" id="GO:0016787">
    <property type="term" value="F:hydrolase activity"/>
    <property type="evidence" value="ECO:0007669"/>
    <property type="project" value="UniProtKB-KW"/>
</dbReference>
<evidence type="ECO:0000313" key="4">
    <source>
        <dbReference type="EMBL" id="ORY47058.1"/>
    </source>
</evidence>
<dbReference type="OrthoDB" id="411211at2759"/>
<dbReference type="PANTHER" id="PTHR10161:SF14">
    <property type="entry name" value="TARTRATE-RESISTANT ACID PHOSPHATASE TYPE 5"/>
    <property type="match status" value="1"/>
</dbReference>
<sequence length="297" mass="32958">MNAWAKKHTSSAIISVGDNFYAGNTKYEGAATSNDPKFKTFWKNVYTGDAVRKLPWWNVLGNHDWETVGSYANEIKYKDPLWMLPDFFYAKRVVVSAGVYATFVFIETDYLVYGEQGENAAMASNFKRQGWSSKAETNKKQLAWIENTISKANNDAYIIVVGHHPTYSCAKDVSSDMKDLLDIINKWNVNLYVNGHSHNMAGYLTRGGKTLHVQAGSGGQTSKLCDPLDKSYKEGHASKTLGFAHLSLSKNGGLVDWVSEKGDVVFSMEVGPRTPVKTFADVEYLTSASDPAVHIVE</sequence>
<dbReference type="AlphaFoldDB" id="A0A1Y2CJ36"/>